<dbReference type="Pfam" id="PF02517">
    <property type="entry name" value="Rce1-like"/>
    <property type="match status" value="1"/>
</dbReference>
<dbReference type="RefSeq" id="WP_122100896.1">
    <property type="nucleotide sequence ID" value="NZ_RFLY01000004.1"/>
</dbReference>
<feature type="transmembrane region" description="Helical" evidence="1">
    <location>
        <begin position="221"/>
        <end position="239"/>
    </location>
</feature>
<dbReference type="PANTHER" id="PTHR36435:SF1">
    <property type="entry name" value="CAAX AMINO TERMINAL PROTEASE FAMILY PROTEIN"/>
    <property type="match status" value="1"/>
</dbReference>
<keyword evidence="1" id="KW-0812">Transmembrane</keyword>
<keyword evidence="1" id="KW-1133">Transmembrane helix</keyword>
<feature type="transmembrane region" description="Helical" evidence="1">
    <location>
        <begin position="116"/>
        <end position="136"/>
    </location>
</feature>
<accession>A0A3M2I0D7</accession>
<sequence length="272" mass="29278">MNPVPSAVVPPASPPPARWSERHPLMAMLLDFALAALILFAVVFLASFGWGLWQTVQAMRHSGGMAAGIAQPGLAFLLLASSLATLMAALALYFLRRRASVAERIHSRAAIRQPRTWLEAIAFGVVLFIAGSVLMYGLEVTNQAPEPSNLPMVQALFAYDPVLLWLLVVVVAPFAEELLFRRVLFGRLWAAGKPGVGMVASGLLFALMHELPGFSAAPWPGVLWLLSFYTAMGMAFAAIYRRTGTLWAAVIAHAVNNALGCAMLMMDGFNAG</sequence>
<dbReference type="EMBL" id="RFLY01000004">
    <property type="protein sequence ID" value="RMH93855.1"/>
    <property type="molecule type" value="Genomic_DNA"/>
</dbReference>
<protein>
    <submittedName>
        <fullName evidence="3">CPBP family intramembrane metalloprotease</fullName>
    </submittedName>
</protein>
<evidence type="ECO:0000259" key="2">
    <source>
        <dbReference type="Pfam" id="PF02517"/>
    </source>
</evidence>
<evidence type="ECO:0000313" key="3">
    <source>
        <dbReference type="EMBL" id="RMH93855.1"/>
    </source>
</evidence>
<feature type="transmembrane region" description="Helical" evidence="1">
    <location>
        <begin position="156"/>
        <end position="176"/>
    </location>
</feature>
<comment type="caution">
    <text evidence="3">The sequence shown here is derived from an EMBL/GenBank/DDBJ whole genome shotgun (WGS) entry which is preliminary data.</text>
</comment>
<dbReference type="OrthoDB" id="6024813at2"/>
<dbReference type="AlphaFoldDB" id="A0A3M2I0D7"/>
<dbReference type="InterPro" id="IPR003675">
    <property type="entry name" value="Rce1/LyrA-like_dom"/>
</dbReference>
<dbReference type="InterPro" id="IPR052710">
    <property type="entry name" value="CAAX_protease"/>
</dbReference>
<organism evidence="3 4">
    <name type="scientific">Solilutibacter pythonis</name>
    <dbReference type="NCBI Taxonomy" id="2483112"/>
    <lineage>
        <taxon>Bacteria</taxon>
        <taxon>Pseudomonadati</taxon>
        <taxon>Pseudomonadota</taxon>
        <taxon>Gammaproteobacteria</taxon>
        <taxon>Lysobacterales</taxon>
        <taxon>Lysobacteraceae</taxon>
        <taxon>Solilutibacter</taxon>
    </lineage>
</organism>
<gene>
    <name evidence="3" type="ORF">EBB59_04230</name>
</gene>
<evidence type="ECO:0000256" key="1">
    <source>
        <dbReference type="SAM" id="Phobius"/>
    </source>
</evidence>
<dbReference type="GO" id="GO:0080120">
    <property type="term" value="P:CAAX-box protein maturation"/>
    <property type="evidence" value="ECO:0007669"/>
    <property type="project" value="UniProtKB-ARBA"/>
</dbReference>
<keyword evidence="3" id="KW-0378">Hydrolase</keyword>
<dbReference type="GO" id="GO:0006508">
    <property type="term" value="P:proteolysis"/>
    <property type="evidence" value="ECO:0007669"/>
    <property type="project" value="UniProtKB-KW"/>
</dbReference>
<evidence type="ECO:0000313" key="4">
    <source>
        <dbReference type="Proteomes" id="UP000275012"/>
    </source>
</evidence>
<dbReference type="GO" id="GO:0008237">
    <property type="term" value="F:metallopeptidase activity"/>
    <property type="evidence" value="ECO:0007669"/>
    <property type="project" value="UniProtKB-KW"/>
</dbReference>
<feature type="transmembrane region" description="Helical" evidence="1">
    <location>
        <begin position="73"/>
        <end position="95"/>
    </location>
</feature>
<reference evidence="3 4" key="1">
    <citation type="submission" date="2018-10" db="EMBL/GenBank/DDBJ databases">
        <title>Proposal of Lysobacter pythonis sp. nov. isolated from royal pythons (Python regius).</title>
        <authorList>
            <person name="Hans-Juergen B."/>
            <person name="Huptas C."/>
            <person name="Sandra B."/>
            <person name="Igor L."/>
            <person name="Joachim S."/>
            <person name="Siegfried S."/>
            <person name="Mareike W."/>
            <person name="Peter K."/>
        </authorList>
    </citation>
    <scope>NUCLEOTIDE SEQUENCE [LARGE SCALE GENOMIC DNA]</scope>
    <source>
        <strain evidence="3 4">4284/11</strain>
    </source>
</reference>
<dbReference type="GO" id="GO:0004175">
    <property type="term" value="F:endopeptidase activity"/>
    <property type="evidence" value="ECO:0007669"/>
    <property type="project" value="UniProtKB-ARBA"/>
</dbReference>
<keyword evidence="3" id="KW-0482">Metalloprotease</keyword>
<keyword evidence="1" id="KW-0472">Membrane</keyword>
<name>A0A3M2I0D7_9GAMM</name>
<keyword evidence="4" id="KW-1185">Reference proteome</keyword>
<dbReference type="Proteomes" id="UP000275012">
    <property type="component" value="Unassembled WGS sequence"/>
</dbReference>
<dbReference type="PANTHER" id="PTHR36435">
    <property type="entry name" value="SLR1288 PROTEIN"/>
    <property type="match status" value="1"/>
</dbReference>
<proteinExistence type="predicted"/>
<feature type="transmembrane region" description="Helical" evidence="1">
    <location>
        <begin position="188"/>
        <end position="209"/>
    </location>
</feature>
<feature type="transmembrane region" description="Helical" evidence="1">
    <location>
        <begin position="246"/>
        <end position="266"/>
    </location>
</feature>
<feature type="domain" description="CAAX prenyl protease 2/Lysostaphin resistance protein A-like" evidence="2">
    <location>
        <begin position="161"/>
        <end position="259"/>
    </location>
</feature>
<feature type="transmembrane region" description="Helical" evidence="1">
    <location>
        <begin position="28"/>
        <end position="53"/>
    </location>
</feature>
<keyword evidence="3" id="KW-0645">Protease</keyword>